<evidence type="ECO:0000256" key="2">
    <source>
        <dbReference type="ARBA" id="ARBA00022801"/>
    </source>
</evidence>
<dbReference type="SUPFAM" id="SSF52499">
    <property type="entry name" value="Isochorismatase-like hydrolases"/>
    <property type="match status" value="1"/>
</dbReference>
<dbReference type="InterPro" id="IPR000868">
    <property type="entry name" value="Isochorismatase-like_dom"/>
</dbReference>
<evidence type="ECO:0000256" key="1">
    <source>
        <dbReference type="ARBA" id="ARBA00006336"/>
    </source>
</evidence>
<dbReference type="CDD" id="cd00431">
    <property type="entry name" value="cysteine_hydrolases"/>
    <property type="match status" value="1"/>
</dbReference>
<dbReference type="GO" id="GO:0016787">
    <property type="term" value="F:hydrolase activity"/>
    <property type="evidence" value="ECO:0007669"/>
    <property type="project" value="UniProtKB-KW"/>
</dbReference>
<dbReference type="InterPro" id="IPR050272">
    <property type="entry name" value="Isochorismatase-like_hydrls"/>
</dbReference>
<evidence type="ECO:0000259" key="4">
    <source>
        <dbReference type="Pfam" id="PF00857"/>
    </source>
</evidence>
<gene>
    <name evidence="5" type="ORF">CTEN210_07634</name>
</gene>
<evidence type="ECO:0000256" key="3">
    <source>
        <dbReference type="SAM" id="MobiDB-lite"/>
    </source>
</evidence>
<keyword evidence="6" id="KW-1185">Reference proteome</keyword>
<evidence type="ECO:0000313" key="6">
    <source>
        <dbReference type="Proteomes" id="UP001054902"/>
    </source>
</evidence>
<dbReference type="Pfam" id="PF00857">
    <property type="entry name" value="Isochorismatase"/>
    <property type="match status" value="1"/>
</dbReference>
<comment type="caution">
    <text evidence="5">The sequence shown here is derived from an EMBL/GenBank/DDBJ whole genome shotgun (WGS) entry which is preliminary data.</text>
</comment>
<feature type="compositionally biased region" description="Polar residues" evidence="3">
    <location>
        <begin position="274"/>
        <end position="286"/>
    </location>
</feature>
<evidence type="ECO:0000313" key="5">
    <source>
        <dbReference type="EMBL" id="GFH51158.1"/>
    </source>
</evidence>
<feature type="domain" description="Isochorismatase-like" evidence="4">
    <location>
        <begin position="62"/>
        <end position="244"/>
    </location>
</feature>
<proteinExistence type="inferred from homology"/>
<sequence>MIAGKEEKSKAPASSDEELLNHNHYNELRMNKPLYCPSTGAEIEQQGTEQQIERIPLSAGSTALLIVDVQPEYWTDCPSVRKDFPHFEENLALTIEIARKQKAKIIWVRADYRKHHSPWLTQFERLRGKKADVTVELPCEPESDEFAWESFATPEGGETVIAKSSWSSTSNTALMDILRVSGIDTVLVCGLITSVCVQHSAFGVFEAGYRTLLVEDACGDRGMARHEAALALYGGYMYELITSKELADPVKGLQKAKPVWITMDDVKGKKRSNSNESTNRIQTYITSSKRARSSSDQSTDTPSERSSFDEYERPNKKIVSEINVVESSTSIVSLLKNE</sequence>
<dbReference type="Gene3D" id="3.40.50.850">
    <property type="entry name" value="Isochorismatase-like"/>
    <property type="match status" value="1"/>
</dbReference>
<organism evidence="5 6">
    <name type="scientific">Chaetoceros tenuissimus</name>
    <dbReference type="NCBI Taxonomy" id="426638"/>
    <lineage>
        <taxon>Eukaryota</taxon>
        <taxon>Sar</taxon>
        <taxon>Stramenopiles</taxon>
        <taxon>Ochrophyta</taxon>
        <taxon>Bacillariophyta</taxon>
        <taxon>Coscinodiscophyceae</taxon>
        <taxon>Chaetocerotophycidae</taxon>
        <taxon>Chaetocerotales</taxon>
        <taxon>Chaetocerotaceae</taxon>
        <taxon>Chaetoceros</taxon>
    </lineage>
</organism>
<dbReference type="PANTHER" id="PTHR43540">
    <property type="entry name" value="PEROXYUREIDOACRYLATE/UREIDOACRYLATE AMIDOHYDROLASE-RELATED"/>
    <property type="match status" value="1"/>
</dbReference>
<dbReference type="AlphaFoldDB" id="A0AAD3CS34"/>
<accession>A0AAD3CS34</accession>
<reference evidence="5 6" key="1">
    <citation type="journal article" date="2021" name="Sci. Rep.">
        <title>The genome of the diatom Chaetoceros tenuissimus carries an ancient integrated fragment of an extant virus.</title>
        <authorList>
            <person name="Hongo Y."/>
            <person name="Kimura K."/>
            <person name="Takaki Y."/>
            <person name="Yoshida Y."/>
            <person name="Baba S."/>
            <person name="Kobayashi G."/>
            <person name="Nagasaki K."/>
            <person name="Hano T."/>
            <person name="Tomaru Y."/>
        </authorList>
    </citation>
    <scope>NUCLEOTIDE SEQUENCE [LARGE SCALE GENOMIC DNA]</scope>
    <source>
        <strain evidence="5 6">NIES-3715</strain>
    </source>
</reference>
<keyword evidence="2" id="KW-0378">Hydrolase</keyword>
<dbReference type="InterPro" id="IPR036380">
    <property type="entry name" value="Isochorismatase-like_sf"/>
</dbReference>
<comment type="similarity">
    <text evidence="1">Belongs to the isochorismatase family.</text>
</comment>
<dbReference type="EMBL" id="BLLK01000045">
    <property type="protein sequence ID" value="GFH51158.1"/>
    <property type="molecule type" value="Genomic_DNA"/>
</dbReference>
<name>A0AAD3CS34_9STRA</name>
<protein>
    <recommendedName>
        <fullName evidence="4">Isochorismatase-like domain-containing protein</fullName>
    </recommendedName>
</protein>
<feature type="region of interest" description="Disordered" evidence="3">
    <location>
        <begin position="267"/>
        <end position="313"/>
    </location>
</feature>
<dbReference type="Proteomes" id="UP001054902">
    <property type="component" value="Unassembled WGS sequence"/>
</dbReference>
<feature type="compositionally biased region" description="Basic and acidic residues" evidence="3">
    <location>
        <begin position="302"/>
        <end position="313"/>
    </location>
</feature>